<name>A0AAD5SRU3_9FUNG</name>
<dbReference type="Gene3D" id="3.40.630.30">
    <property type="match status" value="1"/>
</dbReference>
<feature type="compositionally biased region" description="Acidic residues" evidence="1">
    <location>
        <begin position="76"/>
        <end position="90"/>
    </location>
</feature>
<feature type="region of interest" description="Disordered" evidence="1">
    <location>
        <begin position="76"/>
        <end position="98"/>
    </location>
</feature>
<dbReference type="EMBL" id="JADGJH010002488">
    <property type="protein sequence ID" value="KAJ3097650.1"/>
    <property type="molecule type" value="Genomic_DNA"/>
</dbReference>
<reference evidence="2" key="1">
    <citation type="submission" date="2020-05" db="EMBL/GenBank/DDBJ databases">
        <title>Phylogenomic resolution of chytrid fungi.</title>
        <authorList>
            <person name="Stajich J.E."/>
            <person name="Amses K."/>
            <person name="Simmons R."/>
            <person name="Seto K."/>
            <person name="Myers J."/>
            <person name="Bonds A."/>
            <person name="Quandt C.A."/>
            <person name="Barry K."/>
            <person name="Liu P."/>
            <person name="Grigoriev I."/>
            <person name="Longcore J.E."/>
            <person name="James T.Y."/>
        </authorList>
    </citation>
    <scope>NUCLEOTIDE SEQUENCE</scope>
    <source>
        <strain evidence="2">JEL0513</strain>
    </source>
</reference>
<organism evidence="2 3">
    <name type="scientific">Physocladia obscura</name>
    <dbReference type="NCBI Taxonomy" id="109957"/>
    <lineage>
        <taxon>Eukaryota</taxon>
        <taxon>Fungi</taxon>
        <taxon>Fungi incertae sedis</taxon>
        <taxon>Chytridiomycota</taxon>
        <taxon>Chytridiomycota incertae sedis</taxon>
        <taxon>Chytridiomycetes</taxon>
        <taxon>Chytridiales</taxon>
        <taxon>Chytriomycetaceae</taxon>
        <taxon>Physocladia</taxon>
    </lineage>
</organism>
<dbReference type="Proteomes" id="UP001211907">
    <property type="component" value="Unassembled WGS sequence"/>
</dbReference>
<comment type="caution">
    <text evidence="2">The sequence shown here is derived from an EMBL/GenBank/DDBJ whole genome shotgun (WGS) entry which is preliminary data.</text>
</comment>
<sequence>MTTLATSRLRLEETRKVVDRRGRGRGRGRELMRTWAIRLGDDVDGEVIGAVEVRSTVSEDWIPGAEKVAEEVIVEGEEEGEEGGEEEADDHEERDGELRLSSRIAGDQAGRGFSTEAVKAVLLHLFGAGDATPTTATAAVSSRLAANDTAAAASLLRLGFVKDEHPSLGRDGRPVDGWAVWSVDRPTFLDLWTTPY</sequence>
<evidence type="ECO:0000256" key="1">
    <source>
        <dbReference type="SAM" id="MobiDB-lite"/>
    </source>
</evidence>
<gene>
    <name evidence="2" type="ORF">HK100_005292</name>
</gene>
<accession>A0AAD5SRU3</accession>
<dbReference type="AlphaFoldDB" id="A0AAD5SRU3"/>
<protein>
    <submittedName>
        <fullName evidence="2">Uncharacterized protein</fullName>
    </submittedName>
</protein>
<keyword evidence="3" id="KW-1185">Reference proteome</keyword>
<evidence type="ECO:0000313" key="3">
    <source>
        <dbReference type="Proteomes" id="UP001211907"/>
    </source>
</evidence>
<evidence type="ECO:0000313" key="2">
    <source>
        <dbReference type="EMBL" id="KAJ3097650.1"/>
    </source>
</evidence>
<proteinExistence type="predicted"/>